<evidence type="ECO:0000313" key="1">
    <source>
        <dbReference type="WBParaSite" id="BTMF_0001653701-mRNA-1"/>
    </source>
</evidence>
<reference evidence="1" key="1">
    <citation type="submission" date="2017-02" db="UniProtKB">
        <authorList>
            <consortium name="WormBaseParasite"/>
        </authorList>
    </citation>
    <scope>IDENTIFICATION</scope>
</reference>
<protein>
    <submittedName>
        <fullName evidence="1">PHM7_ext domain-containing protein</fullName>
    </submittedName>
</protein>
<dbReference type="STRING" id="42155.A0A0R3R931"/>
<name>A0A0R3R931_9BILA</name>
<dbReference type="AlphaFoldDB" id="A0A0R3R931"/>
<accession>A0A0R3R931</accession>
<organism evidence="1">
    <name type="scientific">Brugia timori</name>
    <dbReference type="NCBI Taxonomy" id="42155"/>
    <lineage>
        <taxon>Eukaryota</taxon>
        <taxon>Metazoa</taxon>
        <taxon>Ecdysozoa</taxon>
        <taxon>Nematoda</taxon>
        <taxon>Chromadorea</taxon>
        <taxon>Rhabditida</taxon>
        <taxon>Spirurina</taxon>
        <taxon>Spiruromorpha</taxon>
        <taxon>Filarioidea</taxon>
        <taxon>Onchocercidae</taxon>
        <taxon>Brugia</taxon>
    </lineage>
</organism>
<sequence>LSLRQSSDGVISSYRKHSARQDIFLVQAKKSSEEVAAVITKKETTVVQHKTEIRMQVSYGEDDPFA</sequence>
<dbReference type="WBParaSite" id="BTMF_0001653701-mRNA-1">
    <property type="protein sequence ID" value="BTMF_0001653701-mRNA-1"/>
    <property type="gene ID" value="BTMF_0001653701"/>
</dbReference>
<proteinExistence type="predicted"/>